<organism evidence="3 4">
    <name type="scientific">Skeletonema marinoi</name>
    <dbReference type="NCBI Taxonomy" id="267567"/>
    <lineage>
        <taxon>Eukaryota</taxon>
        <taxon>Sar</taxon>
        <taxon>Stramenopiles</taxon>
        <taxon>Ochrophyta</taxon>
        <taxon>Bacillariophyta</taxon>
        <taxon>Coscinodiscophyceae</taxon>
        <taxon>Thalassiosirophycidae</taxon>
        <taxon>Thalassiosirales</taxon>
        <taxon>Skeletonemataceae</taxon>
        <taxon>Skeletonema</taxon>
        <taxon>Skeletonema marinoi-dohrnii complex</taxon>
    </lineage>
</organism>
<keyword evidence="4" id="KW-1185">Reference proteome</keyword>
<proteinExistence type="predicted"/>
<reference evidence="3" key="1">
    <citation type="submission" date="2023-06" db="EMBL/GenBank/DDBJ databases">
        <title>Survivors Of The Sea: Transcriptome response of Skeletonema marinoi to long-term dormancy.</title>
        <authorList>
            <person name="Pinder M.I.M."/>
            <person name="Kourtchenko O."/>
            <person name="Robertson E.K."/>
            <person name="Larsson T."/>
            <person name="Maumus F."/>
            <person name="Osuna-Cruz C.M."/>
            <person name="Vancaester E."/>
            <person name="Stenow R."/>
            <person name="Vandepoele K."/>
            <person name="Ploug H."/>
            <person name="Bruchert V."/>
            <person name="Godhe A."/>
            <person name="Topel M."/>
        </authorList>
    </citation>
    <scope>NUCLEOTIDE SEQUENCE</scope>
    <source>
        <strain evidence="3">R05AC</strain>
    </source>
</reference>
<evidence type="ECO:0000313" key="4">
    <source>
        <dbReference type="Proteomes" id="UP001224775"/>
    </source>
</evidence>
<dbReference type="EMBL" id="JATAAI010000043">
    <property type="protein sequence ID" value="KAK1733904.1"/>
    <property type="molecule type" value="Genomic_DNA"/>
</dbReference>
<feature type="transmembrane region" description="Helical" evidence="2">
    <location>
        <begin position="155"/>
        <end position="175"/>
    </location>
</feature>
<protein>
    <submittedName>
        <fullName evidence="3">Uncharacterized protein</fullName>
    </submittedName>
</protein>
<keyword evidence="2" id="KW-0812">Transmembrane</keyword>
<dbReference type="Proteomes" id="UP001224775">
    <property type="component" value="Unassembled WGS sequence"/>
</dbReference>
<dbReference type="AlphaFoldDB" id="A0AAD9D5N2"/>
<keyword evidence="2" id="KW-0472">Membrane</keyword>
<keyword evidence="2" id="KW-1133">Transmembrane helix</keyword>
<feature type="region of interest" description="Disordered" evidence="1">
    <location>
        <begin position="371"/>
        <end position="397"/>
    </location>
</feature>
<evidence type="ECO:0000313" key="3">
    <source>
        <dbReference type="EMBL" id="KAK1733904.1"/>
    </source>
</evidence>
<evidence type="ECO:0000256" key="2">
    <source>
        <dbReference type="SAM" id="Phobius"/>
    </source>
</evidence>
<name>A0AAD9D5N2_9STRA</name>
<evidence type="ECO:0000256" key="1">
    <source>
        <dbReference type="SAM" id="MobiDB-lite"/>
    </source>
</evidence>
<gene>
    <name evidence="3" type="ORF">QTG54_015431</name>
</gene>
<comment type="caution">
    <text evidence="3">The sequence shown here is derived from an EMBL/GenBank/DDBJ whole genome shotgun (WGS) entry which is preliminary data.</text>
</comment>
<sequence>MVVRNDEPDIIVGVDPLAPPMATAVPVTAFNNPNKNIERTTNADGSIAIKATTTSRRPNGYRDVTIEYFYVPANMAGTVIMSMDSTGEPPSSLYLTKMEQQVLPPGTGEVMSHAPSAPQTTTGATAAAVGGGGNPVPQPYIHEDTVVGGSHRGSCAVICGCVFILVVVLAIVGGVRGINHTNNPNYWPTPAPYNWNPTPWYDPPTPKPTRVGCKDTPGWVDNIGFGCDKFDWSYSNMCSLPGPMGPGTRHCCACGGGSTYVAPTPQPSRAPIISPPPTPRPTQSPACKDTPNWSDMFGSGCNSYTFVWSCDVADTYQGSMGSANENCCVCGGGTFHPTPARPSYFQYCCSFHHSTNPVAVAVPTLVNKNKQGENELDSKLSNNNPFRSPSAAKAKED</sequence>
<accession>A0AAD9D5N2</accession>